<name>B0DNW1_LACBS</name>
<dbReference type="EMBL" id="DS547122">
    <property type="protein sequence ID" value="EDR03793.1"/>
    <property type="molecule type" value="Genomic_DNA"/>
</dbReference>
<proteinExistence type="predicted"/>
<feature type="region of interest" description="Disordered" evidence="1">
    <location>
        <begin position="130"/>
        <end position="167"/>
    </location>
</feature>
<dbReference type="RefSeq" id="XP_001885646.1">
    <property type="nucleotide sequence ID" value="XM_001885611.1"/>
</dbReference>
<dbReference type="AlphaFoldDB" id="B0DNW1"/>
<feature type="region of interest" description="Disordered" evidence="1">
    <location>
        <begin position="1"/>
        <end position="53"/>
    </location>
</feature>
<sequence>MRWPSKKSSTRSSTPTRPSTLSTVSSLSSTVDSTSTFSPSITSAPLTPKKQGTEITTHFNGHYVSSGAGLMLRTPPTSGQAMRLPPPTQVRKATRVSGAVADANADPFVGGRGAEIVIKTKHTVKLHLPTASPAPTFAPRDARRAEPSKAPEVMKAKGPGSNAVDNDRARASTDFQPIYYIPHPNEFVGRESEFPNAVYVITKGEEVGLFAAWHDAAIRVQKLPAKNGRIQSILQKFSDFKAALDVYRHAYTTGTLEAIPIPGGPFDVPINQFFEDQPNSSGEWESGSADGDEQDDAWVFADSDEEILVRASRLHIWLCSVF</sequence>
<feature type="compositionally biased region" description="Basic and acidic residues" evidence="1">
    <location>
        <begin position="140"/>
        <end position="155"/>
    </location>
</feature>
<dbReference type="KEGG" id="lbc:LACBIDRAFT_306860"/>
<dbReference type="OrthoDB" id="2658750at2759"/>
<evidence type="ECO:0000313" key="3">
    <source>
        <dbReference type="Proteomes" id="UP000001194"/>
    </source>
</evidence>
<evidence type="ECO:0000313" key="2">
    <source>
        <dbReference type="EMBL" id="EDR03793.1"/>
    </source>
</evidence>
<evidence type="ECO:0000256" key="1">
    <source>
        <dbReference type="SAM" id="MobiDB-lite"/>
    </source>
</evidence>
<dbReference type="GeneID" id="6081198"/>
<dbReference type="Proteomes" id="UP000001194">
    <property type="component" value="Unassembled WGS sequence"/>
</dbReference>
<keyword evidence="3" id="KW-1185">Reference proteome</keyword>
<gene>
    <name evidence="2" type="ORF">LACBIDRAFT_306860</name>
</gene>
<accession>B0DNW1</accession>
<reference evidence="2 3" key="1">
    <citation type="journal article" date="2008" name="Nature">
        <title>The genome of Laccaria bicolor provides insights into mycorrhizal symbiosis.</title>
        <authorList>
            <person name="Martin F."/>
            <person name="Aerts A."/>
            <person name="Ahren D."/>
            <person name="Brun A."/>
            <person name="Danchin E.G.J."/>
            <person name="Duchaussoy F."/>
            <person name="Gibon J."/>
            <person name="Kohler A."/>
            <person name="Lindquist E."/>
            <person name="Pereda V."/>
            <person name="Salamov A."/>
            <person name="Shapiro H.J."/>
            <person name="Wuyts J."/>
            <person name="Blaudez D."/>
            <person name="Buee M."/>
            <person name="Brokstein P."/>
            <person name="Canbaeck B."/>
            <person name="Cohen D."/>
            <person name="Courty P.E."/>
            <person name="Coutinho P.M."/>
            <person name="Delaruelle C."/>
            <person name="Detter J.C."/>
            <person name="Deveau A."/>
            <person name="DiFazio S."/>
            <person name="Duplessis S."/>
            <person name="Fraissinet-Tachet L."/>
            <person name="Lucic E."/>
            <person name="Frey-Klett P."/>
            <person name="Fourrey C."/>
            <person name="Feussner I."/>
            <person name="Gay G."/>
            <person name="Grimwood J."/>
            <person name="Hoegger P.J."/>
            <person name="Jain P."/>
            <person name="Kilaru S."/>
            <person name="Labbe J."/>
            <person name="Lin Y.C."/>
            <person name="Legue V."/>
            <person name="Le Tacon F."/>
            <person name="Marmeisse R."/>
            <person name="Melayah D."/>
            <person name="Montanini B."/>
            <person name="Muratet M."/>
            <person name="Nehls U."/>
            <person name="Niculita-Hirzel H."/>
            <person name="Oudot-Le Secq M.P."/>
            <person name="Peter M."/>
            <person name="Quesneville H."/>
            <person name="Rajashekar B."/>
            <person name="Reich M."/>
            <person name="Rouhier N."/>
            <person name="Schmutz J."/>
            <person name="Yin T."/>
            <person name="Chalot M."/>
            <person name="Henrissat B."/>
            <person name="Kuees U."/>
            <person name="Lucas S."/>
            <person name="Van de Peer Y."/>
            <person name="Podila G.K."/>
            <person name="Polle A."/>
            <person name="Pukkila P.J."/>
            <person name="Richardson P.M."/>
            <person name="Rouze P."/>
            <person name="Sanders I.R."/>
            <person name="Stajich J.E."/>
            <person name="Tunlid A."/>
            <person name="Tuskan G."/>
            <person name="Grigoriev I.V."/>
        </authorList>
    </citation>
    <scope>NUCLEOTIDE SEQUENCE [LARGE SCALE GENOMIC DNA]</scope>
    <source>
        <strain evidence="3">S238N-H82 / ATCC MYA-4686</strain>
    </source>
</reference>
<dbReference type="InParanoid" id="B0DNW1"/>
<protein>
    <submittedName>
        <fullName evidence="2">Predicted protein</fullName>
    </submittedName>
</protein>
<organism evidence="3">
    <name type="scientific">Laccaria bicolor (strain S238N-H82 / ATCC MYA-4686)</name>
    <name type="common">Bicoloured deceiver</name>
    <name type="synonym">Laccaria laccata var. bicolor</name>
    <dbReference type="NCBI Taxonomy" id="486041"/>
    <lineage>
        <taxon>Eukaryota</taxon>
        <taxon>Fungi</taxon>
        <taxon>Dikarya</taxon>
        <taxon>Basidiomycota</taxon>
        <taxon>Agaricomycotina</taxon>
        <taxon>Agaricomycetes</taxon>
        <taxon>Agaricomycetidae</taxon>
        <taxon>Agaricales</taxon>
        <taxon>Agaricineae</taxon>
        <taxon>Hydnangiaceae</taxon>
        <taxon>Laccaria</taxon>
    </lineage>
</organism>
<dbReference type="HOGENOM" id="CLU_956663_0_0_1"/>
<feature type="compositionally biased region" description="Low complexity" evidence="1">
    <location>
        <begin position="10"/>
        <end position="40"/>
    </location>
</feature>